<evidence type="ECO:0000313" key="3">
    <source>
        <dbReference type="EMBL" id="RPD96158.1"/>
    </source>
</evidence>
<dbReference type="InterPro" id="IPR000683">
    <property type="entry name" value="Gfo/Idh/MocA-like_OxRdtase_N"/>
</dbReference>
<dbReference type="PANTHER" id="PTHR43249:SF1">
    <property type="entry name" value="D-GLUCOSIDE 3-DEHYDROGENASE"/>
    <property type="match status" value="1"/>
</dbReference>
<dbReference type="OrthoDB" id="9795543at2"/>
<dbReference type="GO" id="GO:0000166">
    <property type="term" value="F:nucleotide binding"/>
    <property type="evidence" value="ECO:0007669"/>
    <property type="project" value="InterPro"/>
</dbReference>
<dbReference type="PANTHER" id="PTHR43249">
    <property type="entry name" value="UDP-N-ACETYL-2-AMINO-2-DEOXY-D-GLUCURONATE OXIDASE"/>
    <property type="match status" value="1"/>
</dbReference>
<proteinExistence type="predicted"/>
<name>A0A3N4NNN6_9FLAO</name>
<evidence type="ECO:0000313" key="4">
    <source>
        <dbReference type="Proteomes" id="UP000270856"/>
    </source>
</evidence>
<dbReference type="EMBL" id="RPFJ01000013">
    <property type="protein sequence ID" value="RPD96158.1"/>
    <property type="molecule type" value="Genomic_DNA"/>
</dbReference>
<organism evidence="3 4">
    <name type="scientific">Aureibaculum marinum</name>
    <dbReference type="NCBI Taxonomy" id="2487930"/>
    <lineage>
        <taxon>Bacteria</taxon>
        <taxon>Pseudomonadati</taxon>
        <taxon>Bacteroidota</taxon>
        <taxon>Flavobacteriia</taxon>
        <taxon>Flavobacteriales</taxon>
        <taxon>Flavobacteriaceae</taxon>
        <taxon>Aureibaculum</taxon>
    </lineage>
</organism>
<keyword evidence="4" id="KW-1185">Reference proteome</keyword>
<evidence type="ECO:0000259" key="1">
    <source>
        <dbReference type="Pfam" id="PF01408"/>
    </source>
</evidence>
<dbReference type="SUPFAM" id="SSF55347">
    <property type="entry name" value="Glyceraldehyde-3-phosphate dehydrogenase-like, C-terminal domain"/>
    <property type="match status" value="1"/>
</dbReference>
<dbReference type="Proteomes" id="UP000270856">
    <property type="component" value="Unassembled WGS sequence"/>
</dbReference>
<evidence type="ECO:0000259" key="2">
    <source>
        <dbReference type="Pfam" id="PF22725"/>
    </source>
</evidence>
<dbReference type="PROSITE" id="PS51257">
    <property type="entry name" value="PROKAR_LIPOPROTEIN"/>
    <property type="match status" value="1"/>
</dbReference>
<dbReference type="Gene3D" id="3.30.360.10">
    <property type="entry name" value="Dihydrodipicolinate Reductase, domain 2"/>
    <property type="match status" value="1"/>
</dbReference>
<dbReference type="InterPro" id="IPR052515">
    <property type="entry name" value="Gfo/Idh/MocA_Oxidoreductase"/>
</dbReference>
<feature type="domain" description="Gfo/Idh/MocA-like oxidoreductase N-terminal" evidence="1">
    <location>
        <begin position="13"/>
        <end position="133"/>
    </location>
</feature>
<dbReference type="AlphaFoldDB" id="A0A3N4NNN6"/>
<feature type="domain" description="GFO/IDH/MocA-like oxidoreductase" evidence="2">
    <location>
        <begin position="141"/>
        <end position="261"/>
    </location>
</feature>
<dbReference type="Pfam" id="PF22725">
    <property type="entry name" value="GFO_IDH_MocA_C3"/>
    <property type="match status" value="1"/>
</dbReference>
<dbReference type="InterPro" id="IPR036291">
    <property type="entry name" value="NAD(P)-bd_dom_sf"/>
</dbReference>
<dbReference type="RefSeq" id="WP_123898288.1">
    <property type="nucleotide sequence ID" value="NZ_RPFJ01000013.1"/>
</dbReference>
<reference evidence="3 4" key="1">
    <citation type="submission" date="2018-11" db="EMBL/GenBank/DDBJ databases">
        <title>Aureibaculum marinum gen. nov., sp. nov., a member of the family Flavobacteriaceae isolated from the Bohai Sea.</title>
        <authorList>
            <person name="Ji X."/>
        </authorList>
    </citation>
    <scope>NUCLEOTIDE SEQUENCE [LARGE SCALE GENOMIC DNA]</scope>
    <source>
        <strain evidence="3 4">BH-SD17</strain>
    </source>
</reference>
<dbReference type="Pfam" id="PF01408">
    <property type="entry name" value="GFO_IDH_MocA"/>
    <property type="match status" value="1"/>
</dbReference>
<sequence length="327" mass="37263">MDNNHKLQINTPINWGIIGCGNVTEVKSGPAFNLIKNSKLTAVMRRDGNKAKDYALRHQVPCWYSNADDLLNHNDINSIYIATPPSSHLQYTLKALKANKNVYLEKPMALNATEVDKICSALKTSQGKLTVAHYRRRLPMFIKIKEWLQHKEIGEVLFVDLKLFQSRNSEIITKSEDNWRLNKSISGGGYFYDLAPHQLDLMYYFFGDYQKSEGFTNTQDTIVNGIIQFKNGIQFRGLWAFNVDKFSTKDECIIYGSLGEIKFSTFGNTIKLTKNGKTKTFTFKHPKHIQLPMITSTVNYFLNNTSNPCSAEEGLKVATLMDSFSKK</sequence>
<accession>A0A3N4NNN6</accession>
<comment type="caution">
    <text evidence="3">The sequence shown here is derived from an EMBL/GenBank/DDBJ whole genome shotgun (WGS) entry which is preliminary data.</text>
</comment>
<gene>
    <name evidence="3" type="ORF">EGM88_10740</name>
</gene>
<dbReference type="InterPro" id="IPR055170">
    <property type="entry name" value="GFO_IDH_MocA-like_dom"/>
</dbReference>
<dbReference type="SUPFAM" id="SSF51735">
    <property type="entry name" value="NAD(P)-binding Rossmann-fold domains"/>
    <property type="match status" value="1"/>
</dbReference>
<dbReference type="Gene3D" id="3.40.50.720">
    <property type="entry name" value="NAD(P)-binding Rossmann-like Domain"/>
    <property type="match status" value="1"/>
</dbReference>
<protein>
    <submittedName>
        <fullName evidence="3">Gfo/Idh/MocA family oxidoreductase</fullName>
    </submittedName>
</protein>